<dbReference type="CDD" id="cd16359">
    <property type="entry name" value="VOC_BsCatE_like_C"/>
    <property type="match status" value="1"/>
</dbReference>
<protein>
    <submittedName>
        <fullName evidence="2">Catechol-2,3-dioxygenase subunit</fullName>
    </submittedName>
</protein>
<dbReference type="GO" id="GO:0051213">
    <property type="term" value="F:dioxygenase activity"/>
    <property type="evidence" value="ECO:0007669"/>
    <property type="project" value="UniProtKB-KW"/>
</dbReference>
<dbReference type="RefSeq" id="WP_057875374.1">
    <property type="nucleotide sequence ID" value="NZ_AYZD01000011.1"/>
</dbReference>
<dbReference type="InterPro" id="IPR029068">
    <property type="entry name" value="Glyas_Bleomycin-R_OHBP_Dase"/>
</dbReference>
<sequence>MAVVIPQFKLSENTHTGTVALKVANLEKQTLFYQNVVGLKLLFKTEKESILAAKGDKTPLLILNKVEGTLPTVRKTGLYHIAFLLPSRKDLGNALIHYLMIKAPLIGASDHGYSEALYLTDLEGNGIEVYHDKPHSYWGVREDGEIPAITKEMDAQGVVEAADKRWDGFPSGTKVGHVHLKVAELDETQTFYNEVLGLSLKTNYGNQAKFFAAGKYHHHIGTNIWTGRDIPAMSENDLGLDYYTFFVENKAELVRIEHHWKIKGIVYRQDEAGSLWIKDPNGIKIQIEIEDF</sequence>
<name>A0A0R2D9M9_9LACO</name>
<evidence type="ECO:0000313" key="3">
    <source>
        <dbReference type="Proteomes" id="UP000051015"/>
    </source>
</evidence>
<dbReference type="AlphaFoldDB" id="A0A0R2D9M9"/>
<comment type="caution">
    <text evidence="2">The sequence shown here is derived from an EMBL/GenBank/DDBJ whole genome shotgun (WGS) entry which is preliminary data.</text>
</comment>
<feature type="domain" description="VOC" evidence="1">
    <location>
        <begin position="174"/>
        <end position="290"/>
    </location>
</feature>
<evidence type="ECO:0000259" key="1">
    <source>
        <dbReference type="PROSITE" id="PS51819"/>
    </source>
</evidence>
<dbReference type="STRING" id="1423725.FC19_GL000307"/>
<dbReference type="Pfam" id="PF00903">
    <property type="entry name" value="Glyoxalase"/>
    <property type="match status" value="1"/>
</dbReference>
<keyword evidence="2" id="KW-0223">Dioxygenase</keyword>
<dbReference type="PANTHER" id="PTHR43279:SF1">
    <property type="entry name" value="CATECHOL-2,3-DIOXYGENASE"/>
    <property type="match status" value="1"/>
</dbReference>
<organism evidence="2 3">
    <name type="scientific">Liquorilactobacillus aquaticus DSM 21051</name>
    <dbReference type="NCBI Taxonomy" id="1423725"/>
    <lineage>
        <taxon>Bacteria</taxon>
        <taxon>Bacillati</taxon>
        <taxon>Bacillota</taxon>
        <taxon>Bacilli</taxon>
        <taxon>Lactobacillales</taxon>
        <taxon>Lactobacillaceae</taxon>
        <taxon>Liquorilactobacillus</taxon>
    </lineage>
</organism>
<dbReference type="EMBL" id="AYZD01000011">
    <property type="protein sequence ID" value="KRM96787.1"/>
    <property type="molecule type" value="Genomic_DNA"/>
</dbReference>
<gene>
    <name evidence="2" type="ORF">FC19_GL000307</name>
</gene>
<dbReference type="PROSITE" id="PS51819">
    <property type="entry name" value="VOC"/>
    <property type="match status" value="2"/>
</dbReference>
<dbReference type="OrthoDB" id="9792626at2"/>
<reference evidence="2 3" key="1">
    <citation type="journal article" date="2015" name="Genome Announc.">
        <title>Expanding the biotechnology potential of lactobacilli through comparative genomics of 213 strains and associated genera.</title>
        <authorList>
            <person name="Sun Z."/>
            <person name="Harris H.M."/>
            <person name="McCann A."/>
            <person name="Guo C."/>
            <person name="Argimon S."/>
            <person name="Zhang W."/>
            <person name="Yang X."/>
            <person name="Jeffery I.B."/>
            <person name="Cooney J.C."/>
            <person name="Kagawa T.F."/>
            <person name="Liu W."/>
            <person name="Song Y."/>
            <person name="Salvetti E."/>
            <person name="Wrobel A."/>
            <person name="Rasinkangas P."/>
            <person name="Parkhill J."/>
            <person name="Rea M.C."/>
            <person name="O'Sullivan O."/>
            <person name="Ritari J."/>
            <person name="Douillard F.P."/>
            <person name="Paul Ross R."/>
            <person name="Yang R."/>
            <person name="Briner A.E."/>
            <person name="Felis G.E."/>
            <person name="de Vos W.M."/>
            <person name="Barrangou R."/>
            <person name="Klaenhammer T.R."/>
            <person name="Caufield P.W."/>
            <person name="Cui Y."/>
            <person name="Zhang H."/>
            <person name="O'Toole P.W."/>
        </authorList>
    </citation>
    <scope>NUCLEOTIDE SEQUENCE [LARGE SCALE GENOMIC DNA]</scope>
    <source>
        <strain evidence="2 3">DSM 21051</strain>
    </source>
</reference>
<accession>A0A0R2D9M9</accession>
<keyword evidence="2" id="KW-0560">Oxidoreductase</keyword>
<dbReference type="InterPro" id="IPR004360">
    <property type="entry name" value="Glyas_Fos-R_dOase_dom"/>
</dbReference>
<dbReference type="PATRIC" id="fig|1423725.3.peg.315"/>
<proteinExistence type="predicted"/>
<dbReference type="Proteomes" id="UP000051015">
    <property type="component" value="Unassembled WGS sequence"/>
</dbReference>
<dbReference type="InterPro" id="IPR037523">
    <property type="entry name" value="VOC_core"/>
</dbReference>
<keyword evidence="3" id="KW-1185">Reference proteome</keyword>
<dbReference type="SUPFAM" id="SSF54593">
    <property type="entry name" value="Glyoxalase/Bleomycin resistance protein/Dihydroxybiphenyl dioxygenase"/>
    <property type="match status" value="2"/>
</dbReference>
<dbReference type="Gene3D" id="3.10.180.10">
    <property type="entry name" value="2,3-Dihydroxybiphenyl 1,2-Dioxygenase, domain 1"/>
    <property type="match status" value="2"/>
</dbReference>
<evidence type="ECO:0000313" key="2">
    <source>
        <dbReference type="EMBL" id="KRM96787.1"/>
    </source>
</evidence>
<dbReference type="PANTHER" id="PTHR43279">
    <property type="entry name" value="CATECHOL-2,3-DIOXYGENASE"/>
    <property type="match status" value="1"/>
</dbReference>
<feature type="domain" description="VOC" evidence="1">
    <location>
        <begin position="15"/>
        <end position="132"/>
    </location>
</feature>